<dbReference type="SUPFAM" id="SSF81296">
    <property type="entry name" value="E set domains"/>
    <property type="match status" value="1"/>
</dbReference>
<reference evidence="8 9" key="1">
    <citation type="submission" date="2017-01" db="EMBL/GenBank/DDBJ databases">
        <title>Genome analysis of Paenibacillus selenitrireducens ES3-24.</title>
        <authorList>
            <person name="Xu D."/>
            <person name="Yao R."/>
            <person name="Zheng S."/>
        </authorList>
    </citation>
    <scope>NUCLEOTIDE SEQUENCE [LARGE SCALE GENOMIC DNA]</scope>
    <source>
        <strain evidence="8 9">ES3-24</strain>
    </source>
</reference>
<evidence type="ECO:0000256" key="4">
    <source>
        <dbReference type="ARBA" id="ARBA00022801"/>
    </source>
</evidence>
<feature type="signal peptide" evidence="6">
    <location>
        <begin position="1"/>
        <end position="23"/>
    </location>
</feature>
<dbReference type="GO" id="GO:0004553">
    <property type="term" value="F:hydrolase activity, hydrolyzing O-glycosyl compounds"/>
    <property type="evidence" value="ECO:0007669"/>
    <property type="project" value="InterPro"/>
</dbReference>
<dbReference type="Gene3D" id="2.10.10.20">
    <property type="entry name" value="Carbohydrate-binding module superfamily 5/12"/>
    <property type="match status" value="2"/>
</dbReference>
<comment type="caution">
    <text evidence="8">The sequence shown here is derived from an EMBL/GenBank/DDBJ whole genome shotgun (WGS) entry which is preliminary data.</text>
</comment>
<dbReference type="Pfam" id="PF03067">
    <property type="entry name" value="LPMO_10"/>
    <property type="match status" value="1"/>
</dbReference>
<dbReference type="GO" id="GO:0005576">
    <property type="term" value="C:extracellular region"/>
    <property type="evidence" value="ECO:0007669"/>
    <property type="project" value="UniProtKB-SubCell"/>
</dbReference>
<evidence type="ECO:0000256" key="6">
    <source>
        <dbReference type="SAM" id="SignalP"/>
    </source>
</evidence>
<organism evidence="8 9">
    <name type="scientific">Paenibacillus selenitireducens</name>
    <dbReference type="NCBI Taxonomy" id="1324314"/>
    <lineage>
        <taxon>Bacteria</taxon>
        <taxon>Bacillati</taxon>
        <taxon>Bacillota</taxon>
        <taxon>Bacilli</taxon>
        <taxon>Bacillales</taxon>
        <taxon>Paenibacillaceae</taxon>
        <taxon>Paenibacillus</taxon>
    </lineage>
</organism>
<dbReference type="CDD" id="cd12215">
    <property type="entry name" value="ChiC_BD"/>
    <property type="match status" value="2"/>
</dbReference>
<dbReference type="CDD" id="cd00063">
    <property type="entry name" value="FN3"/>
    <property type="match status" value="2"/>
</dbReference>
<dbReference type="EMBL" id="MSZX01000013">
    <property type="protein sequence ID" value="OPA73996.1"/>
    <property type="molecule type" value="Genomic_DNA"/>
</dbReference>
<dbReference type="PANTHER" id="PTHR34823">
    <property type="entry name" value="GLCNAC-BINDING PROTEIN A"/>
    <property type="match status" value="1"/>
</dbReference>
<dbReference type="InterPro" id="IPR003610">
    <property type="entry name" value="CBM5/12"/>
</dbReference>
<dbReference type="InterPro" id="IPR004302">
    <property type="entry name" value="Cellulose/chitin-bd_N"/>
</dbReference>
<dbReference type="Pfam" id="PF02839">
    <property type="entry name" value="CBM_5_12"/>
    <property type="match status" value="2"/>
</dbReference>
<feature type="chain" id="PRO_5013340931" evidence="6">
    <location>
        <begin position="24"/>
        <end position="475"/>
    </location>
</feature>
<dbReference type="STRING" id="1324314.BVG16_26330"/>
<dbReference type="InterPro" id="IPR013783">
    <property type="entry name" value="Ig-like_fold"/>
</dbReference>
<name>A0A1T2X2Q3_9BACL</name>
<dbReference type="AlphaFoldDB" id="A0A1T2X2Q3"/>
<evidence type="ECO:0000313" key="9">
    <source>
        <dbReference type="Proteomes" id="UP000190188"/>
    </source>
</evidence>
<dbReference type="InterPro" id="IPR014756">
    <property type="entry name" value="Ig_E-set"/>
</dbReference>
<dbReference type="InterPro" id="IPR036573">
    <property type="entry name" value="CBM_sf_5/12"/>
</dbReference>
<keyword evidence="5" id="KW-0624">Polysaccharide degradation</keyword>
<proteinExistence type="predicted"/>
<dbReference type="GO" id="GO:0000272">
    <property type="term" value="P:polysaccharide catabolic process"/>
    <property type="evidence" value="ECO:0007669"/>
    <property type="project" value="UniProtKB-KW"/>
</dbReference>
<dbReference type="FunFam" id="2.70.50.50:FF:000001">
    <property type="entry name" value="Chitin-binding protein"/>
    <property type="match status" value="1"/>
</dbReference>
<evidence type="ECO:0000259" key="7">
    <source>
        <dbReference type="PROSITE" id="PS50853"/>
    </source>
</evidence>
<comment type="subcellular location">
    <subcellularLocation>
        <location evidence="1">Secreted</location>
    </subcellularLocation>
</comment>
<evidence type="ECO:0000313" key="8">
    <source>
        <dbReference type="EMBL" id="OPA73996.1"/>
    </source>
</evidence>
<evidence type="ECO:0000256" key="5">
    <source>
        <dbReference type="ARBA" id="ARBA00023326"/>
    </source>
</evidence>
<dbReference type="SMART" id="SM00495">
    <property type="entry name" value="ChtBD3"/>
    <property type="match status" value="2"/>
</dbReference>
<dbReference type="PANTHER" id="PTHR34823:SF1">
    <property type="entry name" value="CHITIN-BINDING TYPE-4 DOMAIN-CONTAINING PROTEIN"/>
    <property type="match status" value="1"/>
</dbReference>
<accession>A0A1T2X2Q3</accession>
<feature type="domain" description="Fibronectin type-III" evidence="7">
    <location>
        <begin position="201"/>
        <end position="286"/>
    </location>
</feature>
<dbReference type="InterPro" id="IPR036116">
    <property type="entry name" value="FN3_sf"/>
</dbReference>
<dbReference type="SUPFAM" id="SSF49265">
    <property type="entry name" value="Fibronectin type III"/>
    <property type="match status" value="1"/>
</dbReference>
<keyword evidence="3 6" id="KW-0732">Signal</keyword>
<evidence type="ECO:0000256" key="2">
    <source>
        <dbReference type="ARBA" id="ARBA00022525"/>
    </source>
</evidence>
<dbReference type="SMART" id="SM00060">
    <property type="entry name" value="FN3"/>
    <property type="match status" value="2"/>
</dbReference>
<dbReference type="Gene3D" id="2.70.50.50">
    <property type="entry name" value="chitin-binding protein cbp21"/>
    <property type="match status" value="1"/>
</dbReference>
<evidence type="ECO:0000256" key="3">
    <source>
        <dbReference type="ARBA" id="ARBA00022729"/>
    </source>
</evidence>
<dbReference type="Gene3D" id="2.60.40.10">
    <property type="entry name" value="Immunoglobulins"/>
    <property type="match status" value="2"/>
</dbReference>
<keyword evidence="9" id="KW-1185">Reference proteome</keyword>
<dbReference type="SUPFAM" id="SSF51055">
    <property type="entry name" value="Carbohydrate binding domain"/>
    <property type="match status" value="2"/>
</dbReference>
<sequence length="475" mass="50922">MATFGFILVGLACSLAFAKGASAHGYIESPSSRAALCATGVNKDCGPTQYEPQSVEGKGGFPASGPVDGQITGGGKYPELYAQTPTRWSKVTLKGGKNTFTWKLTAPHSTAEWKYYITKKDWDTNKPLARQDLELLATFNDGGAMPSPSTSHVVELPTDRSGYYLVLGVWEIADTGNAFYQVIDVNLVNDGTGPSTQPPTVPGQVVSTAQTTSSITLQWSASIASEGIKNYEVYRNGKLVGTPSQTTYTDTGLTANTAYNYTIKAVDNKGNVSPASATVTAQTLKEDTVIPVTPPTGLHAHMSTKNSIMIMWSASTATNGIKNYEIYRNGTLVGTATETMYDDTGLTANTSYTYTVRAVDTLGNKSQSSAALTAATLPDSGGGNLPAWDATKIYVAGDKVQYDGLEYQASYWTQNNRPDSSDAWKLLSNATPEWNSTKAYTGGSKVTYNGIVYEAKWWTKGEQPDQSDVWKAVQN</sequence>
<keyword evidence="4" id="KW-0378">Hydrolase</keyword>
<dbReference type="CDD" id="cd21177">
    <property type="entry name" value="LPMO_AA10"/>
    <property type="match status" value="1"/>
</dbReference>
<feature type="domain" description="Fibronectin type-III" evidence="7">
    <location>
        <begin position="294"/>
        <end position="379"/>
    </location>
</feature>
<keyword evidence="2" id="KW-0964">Secreted</keyword>
<protein>
    <submittedName>
        <fullName evidence="8">Chitin-binding protein</fullName>
    </submittedName>
</protein>
<dbReference type="GO" id="GO:0030246">
    <property type="term" value="F:carbohydrate binding"/>
    <property type="evidence" value="ECO:0007669"/>
    <property type="project" value="InterPro"/>
</dbReference>
<dbReference type="PROSITE" id="PS50853">
    <property type="entry name" value="FN3"/>
    <property type="match status" value="2"/>
</dbReference>
<dbReference type="InterPro" id="IPR051024">
    <property type="entry name" value="GlcNAc_Chitin_IntDeg"/>
</dbReference>
<dbReference type="Pfam" id="PF00041">
    <property type="entry name" value="fn3"/>
    <property type="match status" value="2"/>
</dbReference>
<keyword evidence="5" id="KW-0119">Carbohydrate metabolism</keyword>
<evidence type="ECO:0000256" key="1">
    <source>
        <dbReference type="ARBA" id="ARBA00004613"/>
    </source>
</evidence>
<dbReference type="InterPro" id="IPR003961">
    <property type="entry name" value="FN3_dom"/>
</dbReference>
<dbReference type="Proteomes" id="UP000190188">
    <property type="component" value="Unassembled WGS sequence"/>
</dbReference>
<gene>
    <name evidence="8" type="ORF">BVG16_26330</name>
</gene>